<evidence type="ECO:0000256" key="1">
    <source>
        <dbReference type="SAM" id="SignalP"/>
    </source>
</evidence>
<dbReference type="AlphaFoldDB" id="A0A1I2WMM4"/>
<keyword evidence="3" id="KW-1185">Reference proteome</keyword>
<dbReference type="Proteomes" id="UP000199666">
    <property type="component" value="Unassembled WGS sequence"/>
</dbReference>
<dbReference type="EMBL" id="FOPP01000004">
    <property type="protein sequence ID" value="SFH02628.1"/>
    <property type="molecule type" value="Genomic_DNA"/>
</dbReference>
<protein>
    <submittedName>
        <fullName evidence="2">Lipocalin-like domain-containing protein</fullName>
    </submittedName>
</protein>
<dbReference type="OrthoDB" id="1121756at2"/>
<feature type="signal peptide" evidence="1">
    <location>
        <begin position="1"/>
        <end position="21"/>
    </location>
</feature>
<feature type="chain" id="PRO_5011435696" evidence="1">
    <location>
        <begin position="22"/>
        <end position="163"/>
    </location>
</feature>
<dbReference type="STRING" id="414048.SAMN04489864_104170"/>
<evidence type="ECO:0000313" key="3">
    <source>
        <dbReference type="Proteomes" id="UP000199666"/>
    </source>
</evidence>
<accession>A0A1I2WMM4</accession>
<organism evidence="2 3">
    <name type="scientific">Pedobacter insulae</name>
    <dbReference type="NCBI Taxonomy" id="414048"/>
    <lineage>
        <taxon>Bacteria</taxon>
        <taxon>Pseudomonadati</taxon>
        <taxon>Bacteroidota</taxon>
        <taxon>Sphingobacteriia</taxon>
        <taxon>Sphingobacteriales</taxon>
        <taxon>Sphingobacteriaceae</taxon>
        <taxon>Pedobacter</taxon>
    </lineage>
</organism>
<gene>
    <name evidence="2" type="ORF">SAMN04489864_104170</name>
</gene>
<proteinExistence type="predicted"/>
<name>A0A1I2WMM4_9SPHI</name>
<evidence type="ECO:0000313" key="2">
    <source>
        <dbReference type="EMBL" id="SFH02628.1"/>
    </source>
</evidence>
<dbReference type="RefSeq" id="WP_090993120.1">
    <property type="nucleotide sequence ID" value="NZ_FOPP01000004.1"/>
</dbReference>
<sequence>MKRIFLIASLALGLLITLDSCSPKTTSGTVAVKRGDVSGNWILSNVSFENIPEIAVKSFLGENSYACFIGSTWSLTNSGNGKYELPANSTCGAKTQNIFWSVSTADETFQFKKVNEGEKPKNITDGYRLMLSSADDNNMVIKSPIEYGSGSAYVVLNFTKAVR</sequence>
<reference evidence="2 3" key="1">
    <citation type="submission" date="2016-10" db="EMBL/GenBank/DDBJ databases">
        <authorList>
            <person name="de Groot N.N."/>
        </authorList>
    </citation>
    <scope>NUCLEOTIDE SEQUENCE [LARGE SCALE GENOMIC DNA]</scope>
    <source>
        <strain evidence="2 3">DSM 18684</strain>
    </source>
</reference>
<keyword evidence="1" id="KW-0732">Signal</keyword>